<accession>A0A1N6VA67</accession>
<proteinExistence type="predicted"/>
<evidence type="ECO:0000259" key="3">
    <source>
        <dbReference type="PROSITE" id="PS51782"/>
    </source>
</evidence>
<dbReference type="PROSITE" id="PS51782">
    <property type="entry name" value="LYSM"/>
    <property type="match status" value="1"/>
</dbReference>
<dbReference type="CDD" id="cd00118">
    <property type="entry name" value="LysM"/>
    <property type="match status" value="1"/>
</dbReference>
<dbReference type="RefSeq" id="WP_076464477.1">
    <property type="nucleotide sequence ID" value="NZ_FTMN01000008.1"/>
</dbReference>
<feature type="chain" id="PRO_5012703940" evidence="2">
    <location>
        <begin position="24"/>
        <end position="316"/>
    </location>
</feature>
<dbReference type="AlphaFoldDB" id="A0A1N6VA67"/>
<feature type="signal peptide" evidence="2">
    <location>
        <begin position="1"/>
        <end position="23"/>
    </location>
</feature>
<feature type="domain" description="LysM" evidence="3">
    <location>
        <begin position="25"/>
        <end position="73"/>
    </location>
</feature>
<protein>
    <submittedName>
        <fullName evidence="4">LysM domain-containing protein</fullName>
    </submittedName>
</protein>
<sequence>MLKPACAAAALMACLLTSTAVSAEQRYVVKRGDSLSSIAAQQLGAANRWREIWALNPSIRRPEQLAAGATLRLPSAGTSTTATQPSAQGGKQQDSIETDPAYQLALEQIKSSNIRRLRQNYRLLDNPRNAIHLHAVRHEQDGLYLYSPGYTQQTSQGVQYGIFEPSAEPVTSSTTELTRIGSAKLALQQGSLAGFHVTSSLKPPQENALLLPINTKTTVIEPHYPAQNTSVEVLKALYEQSGGYILLLDKGARQGLAPGALLKLHQRNPVESESGNAMEFPGHAAGWAMVFEAGRELSLALVLSAQRTPAVGDRLH</sequence>
<dbReference type="Gene3D" id="3.10.350.10">
    <property type="entry name" value="LysM domain"/>
    <property type="match status" value="1"/>
</dbReference>
<dbReference type="InterPro" id="IPR036779">
    <property type="entry name" value="LysM_dom_sf"/>
</dbReference>
<feature type="compositionally biased region" description="Polar residues" evidence="1">
    <location>
        <begin position="76"/>
        <end position="95"/>
    </location>
</feature>
<name>A0A1N6VA67_9GAMM</name>
<dbReference type="Pfam" id="PF01476">
    <property type="entry name" value="LysM"/>
    <property type="match status" value="1"/>
</dbReference>
<dbReference type="Proteomes" id="UP000186895">
    <property type="component" value="Unassembled WGS sequence"/>
</dbReference>
<dbReference type="STRING" id="49186.SAMN05421647_108132"/>
<dbReference type="SMART" id="SM00257">
    <property type="entry name" value="LysM"/>
    <property type="match status" value="1"/>
</dbReference>
<evidence type="ECO:0000256" key="1">
    <source>
        <dbReference type="SAM" id="MobiDB-lite"/>
    </source>
</evidence>
<evidence type="ECO:0000313" key="4">
    <source>
        <dbReference type="EMBL" id="SIQ74780.1"/>
    </source>
</evidence>
<reference evidence="4 5" key="1">
    <citation type="submission" date="2017-01" db="EMBL/GenBank/DDBJ databases">
        <authorList>
            <person name="Mah S.A."/>
            <person name="Swanson W.J."/>
            <person name="Moy G.W."/>
            <person name="Vacquier V.D."/>
        </authorList>
    </citation>
    <scope>NUCLEOTIDE SEQUENCE [LARGE SCALE GENOMIC DNA]</scope>
    <source>
        <strain evidence="4 5">DSM 7027</strain>
    </source>
</reference>
<dbReference type="EMBL" id="FTMN01000008">
    <property type="protein sequence ID" value="SIQ74780.1"/>
    <property type="molecule type" value="Genomic_DNA"/>
</dbReference>
<dbReference type="InterPro" id="IPR018392">
    <property type="entry name" value="LysM"/>
</dbReference>
<evidence type="ECO:0000256" key="2">
    <source>
        <dbReference type="SAM" id="SignalP"/>
    </source>
</evidence>
<dbReference type="InterPro" id="IPR052196">
    <property type="entry name" value="Bact_Kbp"/>
</dbReference>
<organism evidence="4 5">
    <name type="scientific">Marinobacterium stanieri</name>
    <dbReference type="NCBI Taxonomy" id="49186"/>
    <lineage>
        <taxon>Bacteria</taxon>
        <taxon>Pseudomonadati</taxon>
        <taxon>Pseudomonadota</taxon>
        <taxon>Gammaproteobacteria</taxon>
        <taxon>Oceanospirillales</taxon>
        <taxon>Oceanospirillaceae</taxon>
        <taxon>Marinobacterium</taxon>
    </lineage>
</organism>
<dbReference type="PANTHER" id="PTHR34700">
    <property type="entry name" value="POTASSIUM BINDING PROTEIN KBP"/>
    <property type="match status" value="1"/>
</dbReference>
<evidence type="ECO:0000313" key="5">
    <source>
        <dbReference type="Proteomes" id="UP000186895"/>
    </source>
</evidence>
<feature type="region of interest" description="Disordered" evidence="1">
    <location>
        <begin position="75"/>
        <end position="96"/>
    </location>
</feature>
<dbReference type="SUPFAM" id="SSF54106">
    <property type="entry name" value="LysM domain"/>
    <property type="match status" value="1"/>
</dbReference>
<gene>
    <name evidence="4" type="ORF">SAMN05421647_108132</name>
</gene>
<dbReference type="PANTHER" id="PTHR34700:SF3">
    <property type="entry name" value="PHAGE-LIKE ELEMENT PBSX PROTEIN XKDQ"/>
    <property type="match status" value="1"/>
</dbReference>
<keyword evidence="5" id="KW-1185">Reference proteome</keyword>
<keyword evidence="2" id="KW-0732">Signal</keyword>